<dbReference type="AlphaFoldDB" id="A0A9D9DY56"/>
<evidence type="ECO:0000256" key="4">
    <source>
        <dbReference type="ARBA" id="ARBA00023163"/>
    </source>
</evidence>
<evidence type="ECO:0000313" key="8">
    <source>
        <dbReference type="Proteomes" id="UP000823611"/>
    </source>
</evidence>
<dbReference type="SUPFAM" id="SSF47413">
    <property type="entry name" value="lambda repressor-like DNA-binding domains"/>
    <property type="match status" value="1"/>
</dbReference>
<reference evidence="7" key="2">
    <citation type="journal article" date="2021" name="PeerJ">
        <title>Extensive microbial diversity within the chicken gut microbiome revealed by metagenomics and culture.</title>
        <authorList>
            <person name="Gilroy R."/>
            <person name="Ravi A."/>
            <person name="Getino M."/>
            <person name="Pursley I."/>
            <person name="Horton D.L."/>
            <person name="Alikhan N.F."/>
            <person name="Baker D."/>
            <person name="Gharbi K."/>
            <person name="Hall N."/>
            <person name="Watson M."/>
            <person name="Adriaenssens E.M."/>
            <person name="Foster-Nyarko E."/>
            <person name="Jarju S."/>
            <person name="Secka A."/>
            <person name="Antonio M."/>
            <person name="Oren A."/>
            <person name="Chaudhuri R.R."/>
            <person name="La Ragione R."/>
            <person name="Hildebrand F."/>
            <person name="Pallen M.J."/>
        </authorList>
    </citation>
    <scope>NUCLEOTIDE SEQUENCE</scope>
    <source>
        <strain evidence="7">F6-4510</strain>
    </source>
</reference>
<comment type="caution">
    <text evidence="7">The sequence shown here is derived from an EMBL/GenBank/DDBJ whole genome shotgun (WGS) entry which is preliminary data.</text>
</comment>
<dbReference type="CDD" id="cd01392">
    <property type="entry name" value="HTH_LacI"/>
    <property type="match status" value="1"/>
</dbReference>
<proteinExistence type="predicted"/>
<dbReference type="InterPro" id="IPR000843">
    <property type="entry name" value="HTH_LacI"/>
</dbReference>
<sequence length="341" mass="39690">MKKKKVTFADIAEYTNFSKTTISRYFNNPDSLTLENQEKIAKALKELGYQENKIARVLANGKSEFVGIIVPNLYMHYYSEVMNRILSSYEKYNYKFLVFIGNNKKEIEEKYIHELLAYKIEGLIVLSNTISSKELKSYNIPIVTIERESEYVCSVDTDNYTGSVQATNLLIENNCDILIHINSIFPDNRPTYNRIKGFVDICTEKNLKYELIRDDFGHSYQSTVEKIKDIFNDIDTRYKDEKKGIFLANDTYANIFLNLVVQKYGKLPEYYRIVGFDNSPISSESIIPITTVGQRIDRIAKETMDLLVLQMNEMKKRNPKPLEKPIHKQIKPILIKRDTTD</sequence>
<keyword evidence="4" id="KW-0804">Transcription</keyword>
<evidence type="ECO:0000256" key="3">
    <source>
        <dbReference type="ARBA" id="ARBA00023125"/>
    </source>
</evidence>
<accession>A0A9D9DY56</accession>
<dbReference type="Gene3D" id="3.40.50.2300">
    <property type="match status" value="2"/>
</dbReference>
<protein>
    <submittedName>
        <fullName evidence="7">LacI family DNA-binding transcriptional regulator</fullName>
    </submittedName>
</protein>
<dbReference type="GO" id="GO:0000976">
    <property type="term" value="F:transcription cis-regulatory region binding"/>
    <property type="evidence" value="ECO:0007669"/>
    <property type="project" value="TreeGrafter"/>
</dbReference>
<dbReference type="PANTHER" id="PTHR30146:SF95">
    <property type="entry name" value="RIBOSE OPERON REPRESSOR"/>
    <property type="match status" value="1"/>
</dbReference>
<dbReference type="InterPro" id="IPR001387">
    <property type="entry name" value="Cro/C1-type_HTH"/>
</dbReference>
<feature type="domain" description="HTH cro/C1-type" evidence="6">
    <location>
        <begin position="2"/>
        <end position="50"/>
    </location>
</feature>
<keyword evidence="3 7" id="KW-0238">DNA-binding</keyword>
<gene>
    <name evidence="7" type="ORF">IAC55_07750</name>
</gene>
<dbReference type="GO" id="GO:0003700">
    <property type="term" value="F:DNA-binding transcription factor activity"/>
    <property type="evidence" value="ECO:0007669"/>
    <property type="project" value="TreeGrafter"/>
</dbReference>
<keyword evidence="2" id="KW-0805">Transcription regulation</keyword>
<dbReference type="PROSITE" id="PS50932">
    <property type="entry name" value="HTH_LACI_2"/>
    <property type="match status" value="1"/>
</dbReference>
<dbReference type="PROSITE" id="PS50943">
    <property type="entry name" value="HTH_CROC1"/>
    <property type="match status" value="1"/>
</dbReference>
<dbReference type="SUPFAM" id="SSF53822">
    <property type="entry name" value="Periplasmic binding protein-like I"/>
    <property type="match status" value="1"/>
</dbReference>
<dbReference type="InterPro" id="IPR010982">
    <property type="entry name" value="Lambda_DNA-bd_dom_sf"/>
</dbReference>
<dbReference type="Pfam" id="PF00532">
    <property type="entry name" value="Peripla_BP_1"/>
    <property type="match status" value="1"/>
</dbReference>
<dbReference type="Pfam" id="PF00356">
    <property type="entry name" value="LacI"/>
    <property type="match status" value="1"/>
</dbReference>
<dbReference type="Pfam" id="PF13377">
    <property type="entry name" value="Peripla_BP_3"/>
    <property type="match status" value="1"/>
</dbReference>
<dbReference type="PANTHER" id="PTHR30146">
    <property type="entry name" value="LACI-RELATED TRANSCRIPTIONAL REPRESSOR"/>
    <property type="match status" value="1"/>
</dbReference>
<name>A0A9D9DY56_9FIRM</name>
<evidence type="ECO:0000256" key="2">
    <source>
        <dbReference type="ARBA" id="ARBA00023015"/>
    </source>
</evidence>
<dbReference type="InterPro" id="IPR028082">
    <property type="entry name" value="Peripla_BP_I"/>
</dbReference>
<organism evidence="7 8">
    <name type="scientific">Candidatus Fimicola merdigallinarum</name>
    <dbReference type="NCBI Taxonomy" id="2840819"/>
    <lineage>
        <taxon>Bacteria</taxon>
        <taxon>Bacillati</taxon>
        <taxon>Bacillota</taxon>
        <taxon>Clostridia</taxon>
        <taxon>Lachnospirales</taxon>
        <taxon>Lachnospiraceae</taxon>
        <taxon>Lachnospiraceae incertae sedis</taxon>
        <taxon>Candidatus Fimicola</taxon>
    </lineage>
</organism>
<keyword evidence="1" id="KW-0678">Repressor</keyword>
<feature type="domain" description="HTH lacI-type" evidence="5">
    <location>
        <begin position="6"/>
        <end position="60"/>
    </location>
</feature>
<dbReference type="EMBL" id="JADIMX010000147">
    <property type="protein sequence ID" value="MBO8435195.1"/>
    <property type="molecule type" value="Genomic_DNA"/>
</dbReference>
<dbReference type="Gene3D" id="1.10.260.40">
    <property type="entry name" value="lambda repressor-like DNA-binding domains"/>
    <property type="match status" value="1"/>
</dbReference>
<dbReference type="Proteomes" id="UP000823611">
    <property type="component" value="Unassembled WGS sequence"/>
</dbReference>
<evidence type="ECO:0000313" key="7">
    <source>
        <dbReference type="EMBL" id="MBO8435195.1"/>
    </source>
</evidence>
<reference evidence="7" key="1">
    <citation type="submission" date="2020-10" db="EMBL/GenBank/DDBJ databases">
        <authorList>
            <person name="Gilroy R."/>
        </authorList>
    </citation>
    <scope>NUCLEOTIDE SEQUENCE</scope>
    <source>
        <strain evidence="7">F6-4510</strain>
    </source>
</reference>
<dbReference type="InterPro" id="IPR046335">
    <property type="entry name" value="LacI/GalR-like_sensor"/>
</dbReference>
<dbReference type="SMART" id="SM00354">
    <property type="entry name" value="HTH_LACI"/>
    <property type="match status" value="1"/>
</dbReference>
<evidence type="ECO:0000259" key="5">
    <source>
        <dbReference type="PROSITE" id="PS50932"/>
    </source>
</evidence>
<evidence type="ECO:0000259" key="6">
    <source>
        <dbReference type="PROSITE" id="PS50943"/>
    </source>
</evidence>
<dbReference type="InterPro" id="IPR001761">
    <property type="entry name" value="Peripla_BP/Lac1_sug-bd_dom"/>
</dbReference>
<evidence type="ECO:0000256" key="1">
    <source>
        <dbReference type="ARBA" id="ARBA00022491"/>
    </source>
</evidence>